<dbReference type="SUPFAM" id="SSF51658">
    <property type="entry name" value="Xylose isomerase-like"/>
    <property type="match status" value="1"/>
</dbReference>
<proteinExistence type="predicted"/>
<dbReference type="InterPro" id="IPR036237">
    <property type="entry name" value="Xyl_isomerase-like_sf"/>
</dbReference>
<comment type="caution">
    <text evidence="2">The sequence shown here is derived from an EMBL/GenBank/DDBJ whole genome shotgun (WGS) entry which is preliminary data.</text>
</comment>
<keyword evidence="3" id="KW-1185">Reference proteome</keyword>
<dbReference type="PANTHER" id="PTHR12110">
    <property type="entry name" value="HYDROXYPYRUVATE ISOMERASE"/>
    <property type="match status" value="1"/>
</dbReference>
<dbReference type="AlphaFoldDB" id="A0A0F4KQR3"/>
<evidence type="ECO:0000259" key="1">
    <source>
        <dbReference type="Pfam" id="PF01261"/>
    </source>
</evidence>
<organism evidence="2 3">
    <name type="scientific">Bombilactobacillus mellis</name>
    <dbReference type="NCBI Taxonomy" id="1218508"/>
    <lineage>
        <taxon>Bacteria</taxon>
        <taxon>Bacillati</taxon>
        <taxon>Bacillota</taxon>
        <taxon>Bacilli</taxon>
        <taxon>Lactobacillales</taxon>
        <taxon>Lactobacillaceae</taxon>
        <taxon>Bombilactobacillus</taxon>
    </lineage>
</organism>
<dbReference type="OrthoDB" id="9814946at2"/>
<dbReference type="Proteomes" id="UP000033695">
    <property type="component" value="Unassembled WGS sequence"/>
</dbReference>
<dbReference type="InterPro" id="IPR013022">
    <property type="entry name" value="Xyl_isomerase-like_TIM-brl"/>
</dbReference>
<feature type="domain" description="Xylose isomerase-like TIM barrel" evidence="1">
    <location>
        <begin position="20"/>
        <end position="241"/>
    </location>
</feature>
<reference evidence="2 3" key="1">
    <citation type="submission" date="2014-12" db="EMBL/GenBank/DDBJ databases">
        <title>Comparative genomics of the lactic acid bacteria isolated from the honey bee gut.</title>
        <authorList>
            <person name="Ellegaard K.M."/>
            <person name="Tamarit D."/>
            <person name="Javelind E."/>
            <person name="Olofsson T."/>
            <person name="Andersson S.G."/>
            <person name="Vasquez A."/>
        </authorList>
    </citation>
    <scope>NUCLEOTIDE SEQUENCE [LARGE SCALE GENOMIC DNA]</scope>
    <source>
        <strain evidence="2 3">Hon2</strain>
    </source>
</reference>
<dbReference type="EMBL" id="JXBZ01000007">
    <property type="protein sequence ID" value="KJY48987.1"/>
    <property type="molecule type" value="Genomic_DNA"/>
</dbReference>
<protein>
    <submittedName>
        <fullName evidence="2">Putative D-Tagatose 3-epimerase</fullName>
    </submittedName>
</protein>
<dbReference type="Gene3D" id="3.20.20.150">
    <property type="entry name" value="Divalent-metal-dependent TIM barrel enzymes"/>
    <property type="match status" value="1"/>
</dbReference>
<dbReference type="RefSeq" id="WP_045922654.1">
    <property type="nucleotide sequence ID" value="NZ_JBHTHW010000003.1"/>
</dbReference>
<gene>
    <name evidence="2" type="ORF">JG29_08110</name>
</gene>
<dbReference type="STRING" id="1218508.JG29_08110"/>
<dbReference type="Pfam" id="PF01261">
    <property type="entry name" value="AP_endonuc_2"/>
    <property type="match status" value="1"/>
</dbReference>
<name>A0A0F4KQR3_9LACO</name>
<dbReference type="HOGENOM" id="CLU_050006_8_1_9"/>
<dbReference type="PATRIC" id="fig|1218508.4.peg.830"/>
<evidence type="ECO:0000313" key="2">
    <source>
        <dbReference type="EMBL" id="KJY48987.1"/>
    </source>
</evidence>
<sequence length="270" mass="30123">MTDYGFCTWTLGDITLDKKLEIAASLGVTGVEIEGDLKQDPLQIKQQLKKYNLKPLSITPQDVDISSCNEEKRQAAVQYYLDLIDWTAKIGAPRFCIHGQVGKISWDHDLDVHWDLLVKSVQEVTSKASKKDLEVVYEVLNRYENYQVLTAASGLKLIQAVANSNLKLLLDAYHMNIEENDPAAALISAAGQLGVYHIADSNRQAIGDGHTNFSQQFKALKEINYQGPLIMEMTAAGPNPFTPMKGQDYLSVVTDYYQRSLQILHAVFGD</sequence>
<dbReference type="InterPro" id="IPR050312">
    <property type="entry name" value="IolE/XylAMocC-like"/>
</dbReference>
<evidence type="ECO:0000313" key="3">
    <source>
        <dbReference type="Proteomes" id="UP000033695"/>
    </source>
</evidence>
<accession>A0A0F4KQR3</accession>